<dbReference type="OrthoDB" id="3366922at2759"/>
<evidence type="ECO:0000313" key="3">
    <source>
        <dbReference type="Proteomes" id="UP000002748"/>
    </source>
</evidence>
<name>J5T114_TRIAS</name>
<dbReference type="VEuPathDB" id="FungiDB:A1Q1_02407"/>
<comment type="caution">
    <text evidence="2">The sequence shown here is derived from an EMBL/GenBank/DDBJ whole genome shotgun (WGS) entry which is preliminary data.</text>
</comment>
<dbReference type="RefSeq" id="XP_014180827.1">
    <property type="nucleotide sequence ID" value="XM_014325352.1"/>
</dbReference>
<protein>
    <submittedName>
        <fullName evidence="2">Uncharacterized protein</fullName>
    </submittedName>
</protein>
<feature type="compositionally biased region" description="Low complexity" evidence="1">
    <location>
        <begin position="761"/>
        <end position="776"/>
    </location>
</feature>
<dbReference type="GeneID" id="25985921"/>
<feature type="region of interest" description="Disordered" evidence="1">
    <location>
        <begin position="30"/>
        <end position="95"/>
    </location>
</feature>
<organism evidence="2 3">
    <name type="scientific">Trichosporon asahii var. asahii (strain ATCC 90039 / CBS 2479 / JCM 2466 / KCTC 7840 / NBRC 103889/ NCYC 2677 / UAMH 7654)</name>
    <name type="common">Yeast</name>
    <dbReference type="NCBI Taxonomy" id="1186058"/>
    <lineage>
        <taxon>Eukaryota</taxon>
        <taxon>Fungi</taxon>
        <taxon>Dikarya</taxon>
        <taxon>Basidiomycota</taxon>
        <taxon>Agaricomycotina</taxon>
        <taxon>Tremellomycetes</taxon>
        <taxon>Trichosporonales</taxon>
        <taxon>Trichosporonaceae</taxon>
        <taxon>Trichosporon</taxon>
    </lineage>
</organism>
<feature type="region of interest" description="Disordered" evidence="1">
    <location>
        <begin position="135"/>
        <end position="257"/>
    </location>
</feature>
<feature type="compositionally biased region" description="Acidic residues" evidence="1">
    <location>
        <begin position="910"/>
        <end position="921"/>
    </location>
</feature>
<dbReference type="KEGG" id="tasa:A1Q1_02407"/>
<feature type="compositionally biased region" description="Pro residues" evidence="1">
    <location>
        <begin position="52"/>
        <end position="63"/>
    </location>
</feature>
<feature type="region of interest" description="Disordered" evidence="1">
    <location>
        <begin position="756"/>
        <end position="856"/>
    </location>
</feature>
<dbReference type="Proteomes" id="UP000002748">
    <property type="component" value="Unassembled WGS sequence"/>
</dbReference>
<sequence length="932" mass="102154">MPPSSDPFDDYDDLDFDPATLKEIEALEKRASSVSATQSKKYHHTVAKPAKPRPAPATKPAPRPINTNPRVSGCGMGWEPGGKHATKYAPPPLVSQRIEEESLPVDVVVDEHGRYSAASQGEVIDQRTRPEIRQMVENAARSAAPPPLPGSQARREAIFSAMAEAGPGPTTANSRQFQRSNSSSAVPSATAKVGSSRTLSRSVSTGSNVFNRPPPSKTALQPALPPITASQSSSQGAAARRVAGELEDERRKREASDAEVRALRAQIAQLQTTTNNTVWADGPAIDTPEIAALKQQLWTAQGQAATAKRNQETNQQLEAQMRTRELEAKQKLESMRTQAVFSNHNAMASASKARHQSQWSSSQRPGAPTPLRASPLKEKTMRTPAPLTRSVTKAKATSRKRQRTEAPLSPSSTPRKAHQYSSPVVSPVRSQGGHVASDGDVSMDWQPDFGGFDARANVGSTAVILADRDTRTELQHHLLSHSAFTPIATYIKDSQPSIFRLMTSEPLQEELVPEWQKLCNGLLALIHNTTLPYDDGFCERLLGTLVRLVEIAVHATFVEQLEEMRHIEFFLTTAKVETVDGWWSAALARLGGDARSSWEEEVADTVAELGEALSSNCLSELILNLAQSERPFVVGRALDLFTVAAIRKLPAVHMELTLAGDEFFRALLFPREGFQGGAPVIDRVARFLVSPPPSMSKDQIHRHTVAVLSGLFILARHNADAVVLLAEQSVLVTSLLMLLCRESVSIWGIRSDPVAHDSPHTSTPASSSVPRASSAAIFEPRNTNKGRRRDHATGRRPCAQTARTERVDRPQPHVRLNAGRDSLRRSRHRRRRVGVRLPRAETRTQAEDGPERSQADAVLGTGDRRKLDCSQQQADTPVLAQDLLERVVEGPEGDTVYEVFAEQETQPSPEPEEEEYDEEERVMDAWPGMDED</sequence>
<feature type="compositionally biased region" description="Basic and acidic residues" evidence="1">
    <location>
        <begin position="838"/>
        <end position="854"/>
    </location>
</feature>
<proteinExistence type="predicted"/>
<feature type="compositionally biased region" description="Basic residues" evidence="1">
    <location>
        <begin position="825"/>
        <end position="834"/>
    </location>
</feature>
<dbReference type="EMBL" id="ALBS01000198">
    <property type="protein sequence ID" value="EJT48586.1"/>
    <property type="molecule type" value="Genomic_DNA"/>
</dbReference>
<gene>
    <name evidence="2" type="ORF">A1Q1_02407</name>
</gene>
<dbReference type="AlphaFoldDB" id="J5T114"/>
<feature type="compositionally biased region" description="Basic and acidic residues" evidence="1">
    <location>
        <begin position="242"/>
        <end position="257"/>
    </location>
</feature>
<feature type="region of interest" description="Disordered" evidence="1">
    <location>
        <begin position="901"/>
        <end position="932"/>
    </location>
</feature>
<feature type="compositionally biased region" description="Polar residues" evidence="1">
    <location>
        <begin position="409"/>
        <end position="424"/>
    </location>
</feature>
<evidence type="ECO:0000313" key="2">
    <source>
        <dbReference type="EMBL" id="EJT48586.1"/>
    </source>
</evidence>
<dbReference type="HOGENOM" id="CLU_314023_0_0_1"/>
<feature type="compositionally biased region" description="Low complexity" evidence="1">
    <location>
        <begin position="229"/>
        <end position="241"/>
    </location>
</feature>
<reference evidence="2 3" key="1">
    <citation type="journal article" date="2012" name="Eukaryot. Cell">
        <title>Draft genome sequence of CBS 2479, the standard type strain of Trichosporon asahii.</title>
        <authorList>
            <person name="Yang R.Y."/>
            <person name="Li H.T."/>
            <person name="Zhu H."/>
            <person name="Zhou G.P."/>
            <person name="Wang M."/>
            <person name="Wang L."/>
        </authorList>
    </citation>
    <scope>NUCLEOTIDE SEQUENCE [LARGE SCALE GENOMIC DNA]</scope>
    <source>
        <strain evidence="3">ATCC 90039 / CBS 2479 / JCM 2466 / KCTC 7840 / NCYC 2677 / UAMH 7654</strain>
    </source>
</reference>
<feature type="compositionally biased region" description="Low complexity" evidence="1">
    <location>
        <begin position="172"/>
        <end position="185"/>
    </location>
</feature>
<feature type="compositionally biased region" description="Polar residues" evidence="1">
    <location>
        <begin position="193"/>
        <end position="210"/>
    </location>
</feature>
<feature type="region of interest" description="Disordered" evidence="1">
    <location>
        <begin position="346"/>
        <end position="441"/>
    </location>
</feature>
<accession>J5T114</accession>
<evidence type="ECO:0000256" key="1">
    <source>
        <dbReference type="SAM" id="MobiDB-lite"/>
    </source>
</evidence>